<dbReference type="PANTHER" id="PTHR48100:SF1">
    <property type="entry name" value="HISTIDINE PHOSPHATASE FAMILY PROTEIN-RELATED"/>
    <property type="match status" value="1"/>
</dbReference>
<name>A0A0X8JEI9_ACTRD</name>
<proteinExistence type="predicted"/>
<evidence type="ECO:0000313" key="3">
    <source>
        <dbReference type="EMBL" id="AMD87369.1"/>
    </source>
</evidence>
<dbReference type="OrthoDB" id="9793115at2"/>
<evidence type="ECO:0008006" key="5">
    <source>
        <dbReference type="Google" id="ProtNLM"/>
    </source>
</evidence>
<dbReference type="Proteomes" id="UP000065220">
    <property type="component" value="Chromosome"/>
</dbReference>
<dbReference type="InterPro" id="IPR050275">
    <property type="entry name" value="PGM_Phosphatase"/>
</dbReference>
<dbReference type="PANTHER" id="PTHR48100">
    <property type="entry name" value="BROAD-SPECIFICITY PHOSPHATASE YOR283W-RELATED"/>
    <property type="match status" value="1"/>
</dbReference>
<evidence type="ECO:0000313" key="4">
    <source>
        <dbReference type="Proteomes" id="UP000065220"/>
    </source>
</evidence>
<dbReference type="SMART" id="SM00855">
    <property type="entry name" value="PGAM"/>
    <property type="match status" value="1"/>
</dbReference>
<organism evidence="3 4">
    <name type="scientific">Actinomyces radicidentis</name>
    <dbReference type="NCBI Taxonomy" id="111015"/>
    <lineage>
        <taxon>Bacteria</taxon>
        <taxon>Bacillati</taxon>
        <taxon>Actinomycetota</taxon>
        <taxon>Actinomycetes</taxon>
        <taxon>Actinomycetales</taxon>
        <taxon>Actinomycetaceae</taxon>
        <taxon>Actinomyces</taxon>
    </lineage>
</organism>
<dbReference type="KEGG" id="ard:AXF14_06995"/>
<accession>A0A0X8JEI9</accession>
<dbReference type="GO" id="GO:0005737">
    <property type="term" value="C:cytoplasm"/>
    <property type="evidence" value="ECO:0007669"/>
    <property type="project" value="TreeGrafter"/>
</dbReference>
<feature type="active site" description="Tele-phosphohistidine intermediate" evidence="1">
    <location>
        <position position="8"/>
    </location>
</feature>
<dbReference type="CDD" id="cd07067">
    <property type="entry name" value="HP_PGM_like"/>
    <property type="match status" value="1"/>
</dbReference>
<dbReference type="Gene3D" id="3.40.50.1240">
    <property type="entry name" value="Phosphoglycerate mutase-like"/>
    <property type="match status" value="1"/>
</dbReference>
<keyword evidence="4" id="KW-1185">Reference proteome</keyword>
<evidence type="ECO:0000256" key="2">
    <source>
        <dbReference type="PIRSR" id="PIRSR613078-2"/>
    </source>
</evidence>
<reference evidence="4" key="1">
    <citation type="submission" date="2016-02" db="EMBL/GenBank/DDBJ databases">
        <authorList>
            <person name="Holder M.E."/>
            <person name="Ajami N.J."/>
            <person name="Petrosino J.F."/>
        </authorList>
    </citation>
    <scope>NUCLEOTIDE SEQUENCE [LARGE SCALE GENOMIC DNA]</scope>
    <source>
        <strain evidence="4">CCUG 36733</strain>
    </source>
</reference>
<feature type="active site" description="Proton donor/acceptor" evidence="1">
    <location>
        <position position="76"/>
    </location>
</feature>
<dbReference type="Pfam" id="PF00300">
    <property type="entry name" value="His_Phos_1"/>
    <property type="match status" value="1"/>
</dbReference>
<protein>
    <recommendedName>
        <fullName evidence="5">Phosphoglycerate mutase</fullName>
    </recommendedName>
</protein>
<dbReference type="InterPro" id="IPR013078">
    <property type="entry name" value="His_Pase_superF_clade-1"/>
</dbReference>
<evidence type="ECO:0000256" key="1">
    <source>
        <dbReference type="PIRSR" id="PIRSR613078-1"/>
    </source>
</evidence>
<dbReference type="EMBL" id="CP014228">
    <property type="protein sequence ID" value="AMD87369.1"/>
    <property type="molecule type" value="Genomic_DNA"/>
</dbReference>
<dbReference type="RefSeq" id="WP_067941971.1">
    <property type="nucleotide sequence ID" value="NZ_CP014228.1"/>
</dbReference>
<dbReference type="STRING" id="111015.AXF14_06995"/>
<dbReference type="InterPro" id="IPR029033">
    <property type="entry name" value="His_PPase_superfam"/>
</dbReference>
<dbReference type="AlphaFoldDB" id="A0A0X8JEI9"/>
<feature type="binding site" evidence="2">
    <location>
        <position position="52"/>
    </location>
    <ligand>
        <name>substrate</name>
    </ligand>
</feature>
<gene>
    <name evidence="3" type="ORF">AXF14_06995</name>
</gene>
<dbReference type="SUPFAM" id="SSF53254">
    <property type="entry name" value="Phosphoglycerate mutase-like"/>
    <property type="match status" value="1"/>
</dbReference>
<dbReference type="GO" id="GO:0016791">
    <property type="term" value="F:phosphatase activity"/>
    <property type="evidence" value="ECO:0007669"/>
    <property type="project" value="TreeGrafter"/>
</dbReference>
<sequence length="213" mass="23928">MRIYLIRHGRQSDSRCNVDVGLSEEGVQQARLTGKRLSTWSLTSLVASDMIRARQTAEHINASLHVPLTIVPALRELNFGQMEGLTTSEIDTRFVEFQAAQLRIDRDVHYPGGESISDVIERVVPELEHIANSGADRIGIITHGVVIRAVVTYVLGAPPQRWRVIGRRFENCGITELDVDAVTGEMSLERVNDYAHLEKHPELLREAWGVREN</sequence>